<name>A0A382I5J6_9ZZZZ</name>
<dbReference type="AlphaFoldDB" id="A0A382I5J6"/>
<sequence length="99" mass="11190">MTNPSAAWRVIALVKFVAFFIKLGLLSIVCKAIKLLVEGEDIPMRAVVPEAHSDFTVTKGLHWITMPFRTTFFIIDIMVSDEMLFPRTLTFRRADCSVG</sequence>
<protein>
    <submittedName>
        <fullName evidence="2">Uncharacterized protein</fullName>
    </submittedName>
</protein>
<proteinExistence type="predicted"/>
<dbReference type="EMBL" id="UINC01065377">
    <property type="protein sequence ID" value="SVB94974.1"/>
    <property type="molecule type" value="Genomic_DNA"/>
</dbReference>
<reference evidence="2" key="1">
    <citation type="submission" date="2018-05" db="EMBL/GenBank/DDBJ databases">
        <authorList>
            <person name="Lanie J.A."/>
            <person name="Ng W.-L."/>
            <person name="Kazmierczak K.M."/>
            <person name="Andrzejewski T.M."/>
            <person name="Davidsen T.M."/>
            <person name="Wayne K.J."/>
            <person name="Tettelin H."/>
            <person name="Glass J.I."/>
            <person name="Rusch D."/>
            <person name="Podicherti R."/>
            <person name="Tsui H.-C.T."/>
            <person name="Winkler M.E."/>
        </authorList>
    </citation>
    <scope>NUCLEOTIDE SEQUENCE</scope>
</reference>
<evidence type="ECO:0000256" key="1">
    <source>
        <dbReference type="SAM" id="Phobius"/>
    </source>
</evidence>
<keyword evidence="1" id="KW-1133">Transmembrane helix</keyword>
<keyword evidence="1" id="KW-0472">Membrane</keyword>
<gene>
    <name evidence="2" type="ORF">METZ01_LOCUS247828</name>
</gene>
<feature type="non-terminal residue" evidence="2">
    <location>
        <position position="99"/>
    </location>
</feature>
<feature type="transmembrane region" description="Helical" evidence="1">
    <location>
        <begin position="6"/>
        <end position="25"/>
    </location>
</feature>
<accession>A0A382I5J6</accession>
<keyword evidence="1" id="KW-0812">Transmembrane</keyword>
<evidence type="ECO:0000313" key="2">
    <source>
        <dbReference type="EMBL" id="SVB94974.1"/>
    </source>
</evidence>
<organism evidence="2">
    <name type="scientific">marine metagenome</name>
    <dbReference type="NCBI Taxonomy" id="408172"/>
    <lineage>
        <taxon>unclassified sequences</taxon>
        <taxon>metagenomes</taxon>
        <taxon>ecological metagenomes</taxon>
    </lineage>
</organism>